<dbReference type="GeneID" id="37109328"/>
<comment type="caution">
    <text evidence="2">The sequence shown here is derived from an EMBL/GenBank/DDBJ whole genome shotgun (WGS) entry which is preliminary data.</text>
</comment>
<organism evidence="2 3">
    <name type="scientific">Aspergillus sclerotioniger CBS 115572</name>
    <dbReference type="NCBI Taxonomy" id="1450535"/>
    <lineage>
        <taxon>Eukaryota</taxon>
        <taxon>Fungi</taxon>
        <taxon>Dikarya</taxon>
        <taxon>Ascomycota</taxon>
        <taxon>Pezizomycotina</taxon>
        <taxon>Eurotiomycetes</taxon>
        <taxon>Eurotiomycetidae</taxon>
        <taxon>Eurotiales</taxon>
        <taxon>Aspergillaceae</taxon>
        <taxon>Aspergillus</taxon>
        <taxon>Aspergillus subgen. Circumdati</taxon>
    </lineage>
</organism>
<proteinExistence type="predicted"/>
<sequence length="181" mass="19980">MKLKRFMRQFGPLPGNSEGGAWSGLGVSGGKGGRGERWTRQLFAMTGLRWIKQIAPSFGFVIGGAEAQCFPMHGDDVSRNSLYVILQRSVLEQPIRCCAIIVGDRPTARGISRLQSDLRSRLWRQQRLGILSKEVTVEQANLHREPAEGERQGKLAAQGGGGKIAGRRSAVVKRGGERRWR</sequence>
<reference evidence="2 3" key="1">
    <citation type="submission" date="2016-12" db="EMBL/GenBank/DDBJ databases">
        <title>The genomes of Aspergillus section Nigri reveals drivers in fungal speciation.</title>
        <authorList>
            <consortium name="DOE Joint Genome Institute"/>
            <person name="Vesth T.C."/>
            <person name="Nybo J."/>
            <person name="Theobald S."/>
            <person name="Brandl J."/>
            <person name="Frisvad J.C."/>
            <person name="Nielsen K.F."/>
            <person name="Lyhne E.K."/>
            <person name="Kogle M.E."/>
            <person name="Kuo A."/>
            <person name="Riley R."/>
            <person name="Clum A."/>
            <person name="Nolan M."/>
            <person name="Lipzen A."/>
            <person name="Salamov A."/>
            <person name="Henrissat B."/>
            <person name="Wiebenga A."/>
            <person name="De Vries R.P."/>
            <person name="Grigoriev I.V."/>
            <person name="Mortensen U.H."/>
            <person name="Andersen M.R."/>
            <person name="Baker S.E."/>
        </authorList>
    </citation>
    <scope>NUCLEOTIDE SEQUENCE [LARGE SCALE GENOMIC DNA]</scope>
    <source>
        <strain evidence="2 3">CBS 115572</strain>
    </source>
</reference>
<gene>
    <name evidence="2" type="ORF">BO94DRAFT_363950</name>
</gene>
<evidence type="ECO:0000313" key="3">
    <source>
        <dbReference type="Proteomes" id="UP000246702"/>
    </source>
</evidence>
<dbReference type="Proteomes" id="UP000246702">
    <property type="component" value="Unassembled WGS sequence"/>
</dbReference>
<protein>
    <submittedName>
        <fullName evidence="2">Uncharacterized protein</fullName>
    </submittedName>
</protein>
<dbReference type="AlphaFoldDB" id="A0A317X3P9"/>
<evidence type="ECO:0000313" key="2">
    <source>
        <dbReference type="EMBL" id="PWY93239.1"/>
    </source>
</evidence>
<accession>A0A317X3P9</accession>
<name>A0A317X3P9_9EURO</name>
<feature type="region of interest" description="Disordered" evidence="1">
    <location>
        <begin position="146"/>
        <end position="181"/>
    </location>
</feature>
<keyword evidence="3" id="KW-1185">Reference proteome</keyword>
<dbReference type="RefSeq" id="XP_025470000.1">
    <property type="nucleotide sequence ID" value="XM_025607185.1"/>
</dbReference>
<dbReference type="EMBL" id="MSFK01000007">
    <property type="protein sequence ID" value="PWY93239.1"/>
    <property type="molecule type" value="Genomic_DNA"/>
</dbReference>
<evidence type="ECO:0000256" key="1">
    <source>
        <dbReference type="SAM" id="MobiDB-lite"/>
    </source>
</evidence>